<sequence>TYGPRTVDLINITNNDICSLFYYSCSITNKFSTTQLNACGTIQTTALRTALGLPNWTPNVVLLKISGQETLADKMKRLAVKFFIKQISNNDYSSIHSCRQNLSIHLTKKDEESLLAHLTDLNISPNHIITLRLRLFSVKSTIFTPRIWVFKTKPNLQHSLKGSSMISSATISKIILS</sequence>
<evidence type="ECO:0000313" key="2">
    <source>
        <dbReference type="Proteomes" id="UP000499080"/>
    </source>
</evidence>
<accession>A0A4Y2QP28</accession>
<protein>
    <submittedName>
        <fullName evidence="1">Uncharacterized protein</fullName>
    </submittedName>
</protein>
<dbReference type="AlphaFoldDB" id="A0A4Y2QP28"/>
<feature type="non-terminal residue" evidence="1">
    <location>
        <position position="1"/>
    </location>
</feature>
<dbReference type="Proteomes" id="UP000499080">
    <property type="component" value="Unassembled WGS sequence"/>
</dbReference>
<evidence type="ECO:0000313" key="1">
    <source>
        <dbReference type="EMBL" id="GBN65102.1"/>
    </source>
</evidence>
<gene>
    <name evidence="1" type="ORF">AVEN_29300_1</name>
</gene>
<dbReference type="EMBL" id="BGPR01014418">
    <property type="protein sequence ID" value="GBN65102.1"/>
    <property type="molecule type" value="Genomic_DNA"/>
</dbReference>
<organism evidence="1 2">
    <name type="scientific">Araneus ventricosus</name>
    <name type="common">Orbweaver spider</name>
    <name type="synonym">Epeira ventricosa</name>
    <dbReference type="NCBI Taxonomy" id="182803"/>
    <lineage>
        <taxon>Eukaryota</taxon>
        <taxon>Metazoa</taxon>
        <taxon>Ecdysozoa</taxon>
        <taxon>Arthropoda</taxon>
        <taxon>Chelicerata</taxon>
        <taxon>Arachnida</taxon>
        <taxon>Araneae</taxon>
        <taxon>Araneomorphae</taxon>
        <taxon>Entelegynae</taxon>
        <taxon>Araneoidea</taxon>
        <taxon>Araneidae</taxon>
        <taxon>Araneus</taxon>
    </lineage>
</organism>
<reference evidence="1 2" key="1">
    <citation type="journal article" date="2019" name="Sci. Rep.">
        <title>Orb-weaving spider Araneus ventricosus genome elucidates the spidroin gene catalogue.</title>
        <authorList>
            <person name="Kono N."/>
            <person name="Nakamura H."/>
            <person name="Ohtoshi R."/>
            <person name="Moran D.A.P."/>
            <person name="Shinohara A."/>
            <person name="Yoshida Y."/>
            <person name="Fujiwara M."/>
            <person name="Mori M."/>
            <person name="Tomita M."/>
            <person name="Arakawa K."/>
        </authorList>
    </citation>
    <scope>NUCLEOTIDE SEQUENCE [LARGE SCALE GENOMIC DNA]</scope>
</reference>
<proteinExistence type="predicted"/>
<keyword evidence="2" id="KW-1185">Reference proteome</keyword>
<comment type="caution">
    <text evidence="1">The sequence shown here is derived from an EMBL/GenBank/DDBJ whole genome shotgun (WGS) entry which is preliminary data.</text>
</comment>
<name>A0A4Y2QP28_ARAVE</name>